<sequence>MNRIRIVADSSCDLITLDEVSFVSVPLTIRTETQEFRDDASLDVETMVDTLRSTKGRSYSACPSVADWERAFGEDDDVLAFTITSGLSGSFRAACAAKLNCEENSPSRRICIIDSLSTGPEIVLFIEKAVSELSAGADFDAVCRSVQDYQRRTHLIFALESLHNLAQNGRVGKLAAAAAGMLGIRAVGTTSDEGTLDLLGKCRGRKRAVDFLQEEMERLGYTGGCVRIGHCRNTDSAGELRTAILHRFPGANIRIYPLRGLCSYYAECGGVLVGFEA</sequence>
<keyword evidence="3" id="KW-1185">Reference proteome</keyword>
<dbReference type="PANTHER" id="PTHR33434">
    <property type="entry name" value="DEGV DOMAIN-CONTAINING PROTEIN DR_1986-RELATED"/>
    <property type="match status" value="1"/>
</dbReference>
<protein>
    <submittedName>
        <fullName evidence="2">DegV family protein</fullName>
    </submittedName>
</protein>
<dbReference type="GO" id="GO:0008289">
    <property type="term" value="F:lipid binding"/>
    <property type="evidence" value="ECO:0007669"/>
    <property type="project" value="UniProtKB-KW"/>
</dbReference>
<dbReference type="InterPro" id="IPR043168">
    <property type="entry name" value="DegV_C"/>
</dbReference>
<name>A0A923MJ77_9FIRM</name>
<dbReference type="InterPro" id="IPR003797">
    <property type="entry name" value="DegV"/>
</dbReference>
<reference evidence="2" key="1">
    <citation type="submission" date="2020-08" db="EMBL/GenBank/DDBJ databases">
        <title>Genome public.</title>
        <authorList>
            <person name="Liu C."/>
            <person name="Sun Q."/>
        </authorList>
    </citation>
    <scope>NUCLEOTIDE SEQUENCE</scope>
    <source>
        <strain evidence="2">BX15</strain>
    </source>
</reference>
<keyword evidence="1" id="KW-0446">Lipid-binding</keyword>
<dbReference type="EMBL" id="JACOQI010000012">
    <property type="protein sequence ID" value="MBC5771100.1"/>
    <property type="molecule type" value="Genomic_DNA"/>
</dbReference>
<dbReference type="PROSITE" id="PS51482">
    <property type="entry name" value="DEGV"/>
    <property type="match status" value="1"/>
</dbReference>
<dbReference type="NCBIfam" id="TIGR00762">
    <property type="entry name" value="DegV"/>
    <property type="match status" value="1"/>
</dbReference>
<dbReference type="Pfam" id="PF02645">
    <property type="entry name" value="DegV"/>
    <property type="match status" value="1"/>
</dbReference>
<dbReference type="Gene3D" id="2.20.28.50">
    <property type="entry name" value="degv family protein"/>
    <property type="match status" value="1"/>
</dbReference>
<dbReference type="Gene3D" id="3.40.50.10440">
    <property type="entry name" value="Dihydroxyacetone kinase, domain 1"/>
    <property type="match status" value="1"/>
</dbReference>
<dbReference type="AlphaFoldDB" id="A0A923MJ77"/>
<dbReference type="RefSeq" id="WP_187015326.1">
    <property type="nucleotide sequence ID" value="NZ_JACOQI010000012.1"/>
</dbReference>
<dbReference type="PANTHER" id="PTHR33434:SF2">
    <property type="entry name" value="FATTY ACID-BINDING PROTEIN TM_1468"/>
    <property type="match status" value="1"/>
</dbReference>
<evidence type="ECO:0000256" key="1">
    <source>
        <dbReference type="ARBA" id="ARBA00023121"/>
    </source>
</evidence>
<dbReference type="SUPFAM" id="SSF82549">
    <property type="entry name" value="DAK1/DegV-like"/>
    <property type="match status" value="1"/>
</dbReference>
<dbReference type="Proteomes" id="UP000620327">
    <property type="component" value="Unassembled WGS sequence"/>
</dbReference>
<organism evidence="2 3">
    <name type="scientific">Dysosmobacter segnis</name>
    <dbReference type="NCBI Taxonomy" id="2763042"/>
    <lineage>
        <taxon>Bacteria</taxon>
        <taxon>Bacillati</taxon>
        <taxon>Bacillota</taxon>
        <taxon>Clostridia</taxon>
        <taxon>Eubacteriales</taxon>
        <taxon>Oscillospiraceae</taxon>
        <taxon>Dysosmobacter</taxon>
    </lineage>
</organism>
<evidence type="ECO:0000313" key="3">
    <source>
        <dbReference type="Proteomes" id="UP000620327"/>
    </source>
</evidence>
<comment type="caution">
    <text evidence="2">The sequence shown here is derived from an EMBL/GenBank/DDBJ whole genome shotgun (WGS) entry which is preliminary data.</text>
</comment>
<dbReference type="InterPro" id="IPR050270">
    <property type="entry name" value="DegV_domain_contain"/>
</dbReference>
<evidence type="ECO:0000313" key="2">
    <source>
        <dbReference type="EMBL" id="MBC5771100.1"/>
    </source>
</evidence>
<dbReference type="Gene3D" id="3.30.1180.10">
    <property type="match status" value="1"/>
</dbReference>
<proteinExistence type="predicted"/>
<gene>
    <name evidence="2" type="ORF">H8Z83_12355</name>
</gene>
<accession>A0A923MJ77</accession>